<feature type="region of interest" description="Disordered" evidence="5">
    <location>
        <begin position="1"/>
        <end position="480"/>
    </location>
</feature>
<dbReference type="CDD" id="cd03221">
    <property type="entry name" value="ABCF_EF-3"/>
    <property type="match status" value="2"/>
</dbReference>
<feature type="compositionally biased region" description="Basic residues" evidence="5">
    <location>
        <begin position="1"/>
        <end position="11"/>
    </location>
</feature>
<dbReference type="InterPro" id="IPR017871">
    <property type="entry name" value="ABC_transporter-like_CS"/>
</dbReference>
<feature type="compositionally biased region" description="Basic and acidic residues" evidence="5">
    <location>
        <begin position="421"/>
        <end position="453"/>
    </location>
</feature>
<sequence>MARKGGKKGKRRGDDSDSDAGDDNSKATNATNNTNETENTGLSRKQKRMQKLDGKSATEGHQSGGNGGGRKGKGKKGRRNAFDSDEDEIAHLIPNNDQSDSEEEESAPAQQTKKLTKKQLRRLKEKEEAEARAKAKAEEEEEEENEEEEAEESEEEDPQPTKKLTKKQLKKLKEKEAAEARAKAEAEEEEEMDESEAEEDEAPQPAKKLTKKQLKKLKEKEAAEARAKAEAEEEEEAEESDEDEAPQPAKKLTKKQLKKLKEKEAAEARAKAEAEAAAEEEEEEEEMGESEAEDDEAPQPAKKLTKKQLKKLKEKEAAEAAAKAALFEDDSTEEEEEEKEELVEEMEKLKVSDEDEDNEDDGKKKKKKDKKKEKKDKKKSKLEMKMDEAMAKKEEEKDEEKKGIDDNAKQEVDEDEEMDEEAKAKAQKKAEKAARKAEKEAKKARKAEKEAKRAAKIAAEMTGEKNEDDDGDEEEKADEDEVFYGAPDDHAWTDMSAAHKESAKKKDEGPDLSLIYGPDGKKLSNKERKKALKARQAAERAAEYEAKAAKASREGAQFACSQTAVNENDPQWMNSLDINIPSFNISAAGKILFKDSPFIISHGRRYGLVGPNGKGKSTLLKMIASNDLKLPPRVDFLYVEQEVVADNTPAVDAVLKADEKRWNLLEEEKELTKAVDEGDEDPKKMARLQQVYDELRAMGADASEAKARRILYGLGFDPEMQTKPTKMFSGGWRMRISLARALFIEPTLLMLDEPTNHLDLNAVIWLDDYLTKWKKTLLIVSHDQDFLNSITQEILHIEDLKLVPYKGDYDSFKKAEATKVKQQQKAWEKQEKRLRELKRSGQSKKTATENVKKSSKREPGARAAKKKSDAIASGAATAETTELIKRPKEYTVKLEFSEVAELSRPVMEVNRVHFRYSPKHPIIFEKIDFGIDMDSRICVVGPNGAGKSTLLKLLTGEITATTGEVRRNPRLRMGIYNQHFVDRLPMDKTPVEHLRDRFQDETYQSVRNRLGKYGLEGHAHEVTMRDLSGGQKARVVFVELSLQRPHILLLDEPTNNLDIETIDALVDAINEFNGGIVVVTHDQRLIEQCDCTLWVVEKQGVTKWEAGFEDYKDTLLREMEETMRKENEIRQAKLEAAAEERAKKLARMAAKKK</sequence>
<organism evidence="7">
    <name type="scientific">Ditylum brightwellii</name>
    <dbReference type="NCBI Taxonomy" id="49249"/>
    <lineage>
        <taxon>Eukaryota</taxon>
        <taxon>Sar</taxon>
        <taxon>Stramenopiles</taxon>
        <taxon>Ochrophyta</taxon>
        <taxon>Bacillariophyta</taxon>
        <taxon>Mediophyceae</taxon>
        <taxon>Lithodesmiophycidae</taxon>
        <taxon>Lithodesmiales</taxon>
        <taxon>Lithodesmiaceae</taxon>
        <taxon>Ditylum</taxon>
    </lineage>
</organism>
<feature type="domain" description="ABC transporter" evidence="6">
    <location>
        <begin position="907"/>
        <end position="1123"/>
    </location>
</feature>
<dbReference type="SMART" id="SM00382">
    <property type="entry name" value="AAA"/>
    <property type="match status" value="2"/>
</dbReference>
<dbReference type="InterPro" id="IPR003593">
    <property type="entry name" value="AAA+_ATPase"/>
</dbReference>
<proteinExistence type="predicted"/>
<keyword evidence="3" id="KW-0067">ATP-binding</keyword>
<evidence type="ECO:0000256" key="3">
    <source>
        <dbReference type="ARBA" id="ARBA00022840"/>
    </source>
</evidence>
<name>A0A7S4RAV0_9STRA</name>
<feature type="domain" description="ABC transporter" evidence="6">
    <location>
        <begin position="578"/>
        <end position="824"/>
    </location>
</feature>
<feature type="compositionally biased region" description="Basic and acidic residues" evidence="5">
    <location>
        <begin position="259"/>
        <end position="274"/>
    </location>
</feature>
<keyword evidence="2" id="KW-0547">Nucleotide-binding</keyword>
<feature type="compositionally biased region" description="Acidic residues" evidence="5">
    <location>
        <begin position="138"/>
        <end position="158"/>
    </location>
</feature>
<feature type="compositionally biased region" description="Acidic residues" evidence="5">
    <location>
        <begin position="276"/>
        <end position="297"/>
    </location>
</feature>
<dbReference type="Gene3D" id="3.40.50.300">
    <property type="entry name" value="P-loop containing nucleotide triphosphate hydrolases"/>
    <property type="match status" value="2"/>
</dbReference>
<dbReference type="SUPFAM" id="SSF52540">
    <property type="entry name" value="P-loop containing nucleoside triphosphate hydrolases"/>
    <property type="match status" value="2"/>
</dbReference>
<dbReference type="InterPro" id="IPR027417">
    <property type="entry name" value="P-loop_NTPase"/>
</dbReference>
<accession>A0A7S4RAV0</accession>
<feature type="compositionally biased region" description="Acidic residues" evidence="5">
    <location>
        <begin position="466"/>
        <end position="480"/>
    </location>
</feature>
<evidence type="ECO:0000256" key="2">
    <source>
        <dbReference type="ARBA" id="ARBA00022741"/>
    </source>
</evidence>
<dbReference type="EMBL" id="HBNS01019825">
    <property type="protein sequence ID" value="CAE4608820.1"/>
    <property type="molecule type" value="Transcribed_RNA"/>
</dbReference>
<dbReference type="FunFam" id="3.40.50.300:FF:000104">
    <property type="entry name" value="ATP-binding cassette sub-family F member 3"/>
    <property type="match status" value="1"/>
</dbReference>
<keyword evidence="1" id="KW-0677">Repeat</keyword>
<feature type="compositionally biased region" description="Acidic residues" evidence="5">
    <location>
        <begin position="186"/>
        <end position="202"/>
    </location>
</feature>
<feature type="region of interest" description="Disordered" evidence="5">
    <location>
        <begin position="496"/>
        <end position="520"/>
    </location>
</feature>
<dbReference type="InterPro" id="IPR050611">
    <property type="entry name" value="ABCF"/>
</dbReference>
<feature type="compositionally biased region" description="Basic and acidic residues" evidence="5">
    <location>
        <begin position="171"/>
        <end position="185"/>
    </location>
</feature>
<feature type="compositionally biased region" description="Basic residues" evidence="5">
    <location>
        <begin position="364"/>
        <end position="380"/>
    </location>
</feature>
<feature type="compositionally biased region" description="Basic and acidic residues" evidence="5">
    <location>
        <begin position="381"/>
        <end position="411"/>
    </location>
</feature>
<dbReference type="PANTHER" id="PTHR19211:SF14">
    <property type="entry name" value="ATP-BINDING CASSETTE SUB-FAMILY F MEMBER 1"/>
    <property type="match status" value="1"/>
</dbReference>
<feature type="coiled-coil region" evidence="4">
    <location>
        <begin position="1112"/>
        <end position="1142"/>
    </location>
</feature>
<dbReference type="Pfam" id="PF12848">
    <property type="entry name" value="ABC_tran_Xtn"/>
    <property type="match status" value="1"/>
</dbReference>
<dbReference type="Pfam" id="PF00005">
    <property type="entry name" value="ABC_tran"/>
    <property type="match status" value="2"/>
</dbReference>
<feature type="compositionally biased region" description="Basic and acidic residues" evidence="5">
    <location>
        <begin position="216"/>
        <end position="230"/>
    </location>
</feature>
<feature type="compositionally biased region" description="Basic and acidic residues" evidence="5">
    <location>
        <begin position="496"/>
        <end position="509"/>
    </location>
</feature>
<dbReference type="PANTHER" id="PTHR19211">
    <property type="entry name" value="ATP-BINDING TRANSPORT PROTEIN-RELATED"/>
    <property type="match status" value="1"/>
</dbReference>
<feature type="compositionally biased region" description="Basic residues" evidence="5">
    <location>
        <begin position="70"/>
        <end position="79"/>
    </location>
</feature>
<feature type="compositionally biased region" description="Acidic residues" evidence="5">
    <location>
        <begin position="327"/>
        <end position="344"/>
    </location>
</feature>
<reference evidence="7" key="1">
    <citation type="submission" date="2021-01" db="EMBL/GenBank/DDBJ databases">
        <authorList>
            <person name="Corre E."/>
            <person name="Pelletier E."/>
            <person name="Niang G."/>
            <person name="Scheremetjew M."/>
            <person name="Finn R."/>
            <person name="Kale V."/>
            <person name="Holt S."/>
            <person name="Cochrane G."/>
            <person name="Meng A."/>
            <person name="Brown T."/>
            <person name="Cohen L."/>
        </authorList>
    </citation>
    <scope>NUCLEOTIDE SEQUENCE</scope>
    <source>
        <strain evidence="7">GSO104</strain>
    </source>
</reference>
<feature type="compositionally biased region" description="Basic and acidic residues" evidence="5">
    <location>
        <begin position="846"/>
        <end position="860"/>
    </location>
</feature>
<dbReference type="PROSITE" id="PS00211">
    <property type="entry name" value="ABC_TRANSPORTER_1"/>
    <property type="match status" value="2"/>
</dbReference>
<dbReference type="InterPro" id="IPR032781">
    <property type="entry name" value="ABC_tran_Xtn"/>
</dbReference>
<feature type="compositionally biased region" description="Acidic residues" evidence="5">
    <location>
        <begin position="231"/>
        <end position="245"/>
    </location>
</feature>
<evidence type="ECO:0000313" key="7">
    <source>
        <dbReference type="EMBL" id="CAE4608820.1"/>
    </source>
</evidence>
<evidence type="ECO:0000259" key="6">
    <source>
        <dbReference type="PROSITE" id="PS50893"/>
    </source>
</evidence>
<evidence type="ECO:0000256" key="1">
    <source>
        <dbReference type="ARBA" id="ARBA00022737"/>
    </source>
</evidence>
<dbReference type="PROSITE" id="PS50893">
    <property type="entry name" value="ABC_TRANSPORTER_2"/>
    <property type="match status" value="2"/>
</dbReference>
<dbReference type="GO" id="GO:0005524">
    <property type="term" value="F:ATP binding"/>
    <property type="evidence" value="ECO:0007669"/>
    <property type="project" value="UniProtKB-KW"/>
</dbReference>
<dbReference type="GO" id="GO:0016887">
    <property type="term" value="F:ATP hydrolysis activity"/>
    <property type="evidence" value="ECO:0007669"/>
    <property type="project" value="InterPro"/>
</dbReference>
<feature type="region of interest" description="Disordered" evidence="5">
    <location>
        <begin position="828"/>
        <end position="877"/>
    </location>
</feature>
<evidence type="ECO:0000256" key="4">
    <source>
        <dbReference type="SAM" id="Coils"/>
    </source>
</evidence>
<dbReference type="AlphaFoldDB" id="A0A7S4RAV0"/>
<feature type="compositionally biased region" description="Basic and acidic residues" evidence="5">
    <location>
        <begin position="122"/>
        <end position="137"/>
    </location>
</feature>
<dbReference type="InterPro" id="IPR003439">
    <property type="entry name" value="ABC_transporter-like_ATP-bd"/>
</dbReference>
<protein>
    <recommendedName>
        <fullName evidence="6">ABC transporter domain-containing protein</fullName>
    </recommendedName>
</protein>
<feature type="compositionally biased region" description="Low complexity" evidence="5">
    <location>
        <begin position="26"/>
        <end position="40"/>
    </location>
</feature>
<keyword evidence="4" id="KW-0175">Coiled coil</keyword>
<feature type="compositionally biased region" description="Basic and acidic residues" evidence="5">
    <location>
        <begin position="828"/>
        <end position="839"/>
    </location>
</feature>
<dbReference type="FunFam" id="3.40.50.300:FF:000011">
    <property type="entry name" value="Putative ABC transporter ATP-binding component"/>
    <property type="match status" value="1"/>
</dbReference>
<gene>
    <name evidence="7" type="ORF">DBRI00130_LOCUS15753</name>
</gene>
<evidence type="ECO:0000256" key="5">
    <source>
        <dbReference type="SAM" id="MobiDB-lite"/>
    </source>
</evidence>